<feature type="transmembrane region" description="Helical" evidence="8">
    <location>
        <begin position="354"/>
        <end position="374"/>
    </location>
</feature>
<evidence type="ECO:0000256" key="6">
    <source>
        <dbReference type="ARBA" id="ARBA00022989"/>
    </source>
</evidence>
<feature type="transmembrane region" description="Helical" evidence="8">
    <location>
        <begin position="12"/>
        <end position="33"/>
    </location>
</feature>
<evidence type="ECO:0000256" key="4">
    <source>
        <dbReference type="ARBA" id="ARBA00022679"/>
    </source>
</evidence>
<evidence type="ECO:0000256" key="8">
    <source>
        <dbReference type="SAM" id="Phobius"/>
    </source>
</evidence>
<gene>
    <name evidence="9" type="ORF">VVD49_21590</name>
</gene>
<comment type="caution">
    <text evidence="9">The sequence shown here is derived from an EMBL/GenBank/DDBJ whole genome shotgun (WGS) entry which is preliminary data.</text>
</comment>
<feature type="transmembrane region" description="Helical" evidence="8">
    <location>
        <begin position="180"/>
        <end position="211"/>
    </location>
</feature>
<feature type="transmembrane region" description="Helical" evidence="8">
    <location>
        <begin position="155"/>
        <end position="174"/>
    </location>
</feature>
<organism evidence="9 10">
    <name type="scientific">Uliginosibacterium silvisoli</name>
    <dbReference type="NCBI Taxonomy" id="3114758"/>
    <lineage>
        <taxon>Bacteria</taxon>
        <taxon>Pseudomonadati</taxon>
        <taxon>Pseudomonadota</taxon>
        <taxon>Betaproteobacteria</taxon>
        <taxon>Rhodocyclales</taxon>
        <taxon>Zoogloeaceae</taxon>
        <taxon>Uliginosibacterium</taxon>
    </lineage>
</organism>
<keyword evidence="2" id="KW-1003">Cell membrane</keyword>
<protein>
    <recommendedName>
        <fullName evidence="11">4-amino-4-deoxy-L-arabinose transferase</fullName>
    </recommendedName>
</protein>
<reference evidence="9 10" key="1">
    <citation type="submission" date="2024-01" db="EMBL/GenBank/DDBJ databases">
        <title>Uliginosibacterium soil sp. nov.</title>
        <authorList>
            <person name="Lv Y."/>
        </authorList>
    </citation>
    <scope>NUCLEOTIDE SEQUENCE [LARGE SCALE GENOMIC DNA]</scope>
    <source>
        <strain evidence="9 10">H3</strain>
    </source>
</reference>
<sequence>MFKRPAIEFTTAPPQIVNIQGWVLILLFLAYILPGNVGHAPWRGDDVVHIATTASMLHSGDWLVPRIAGVAFLDTPPLHYWLGSLTGILLGWLLPLHDAIRLASVAALAFGLWALREAVKRFVPAEAPAIHSGNATVLVALASMGLLIHAHEAQPLITLFATVAGTLWGLSMLAEAPRRAIVVAGGFLGASFLASGLSALILTLPTCVVALTISRPQRITFSSLWPGLLLAVVLIALWPILLARQNEYLLTQWWQQELSSITPAFPPKRFSALVNLLSWFAWPLWPIAGWVLWTRRHQITDAAYALPLTAFLCALWIVVTTGTVRPANAIPLLPPLILLAGPGINRLRKGAANLLDWFGIMTFTLIGAFLWFSWGSLHLGYPAALARNITRLAPNFTPHISWWAIPLAVLLSIGWVLALMAVPRFQLRGVLRWALGMTLAWGLATTLWLDWFDYDKNYTRITSQISAQVRENKDCVMGLGTGDVQRAALDYFSKIRVQRFSRSNTKCNLVLSYQSGRNALSAPGEDWSLQWSETKGRGRLQEQFALFRRKGSKAD</sequence>
<evidence type="ECO:0000256" key="3">
    <source>
        <dbReference type="ARBA" id="ARBA00022676"/>
    </source>
</evidence>
<feature type="transmembrane region" description="Helical" evidence="8">
    <location>
        <begin position="272"/>
        <end position="293"/>
    </location>
</feature>
<keyword evidence="7 8" id="KW-0472">Membrane</keyword>
<evidence type="ECO:0000256" key="1">
    <source>
        <dbReference type="ARBA" id="ARBA00004651"/>
    </source>
</evidence>
<dbReference type="EMBL" id="JAYXHS010000005">
    <property type="protein sequence ID" value="MEC5388341.1"/>
    <property type="molecule type" value="Genomic_DNA"/>
</dbReference>
<keyword evidence="6 8" id="KW-1133">Transmembrane helix</keyword>
<keyword evidence="4" id="KW-0808">Transferase</keyword>
<comment type="subcellular location">
    <subcellularLocation>
        <location evidence="1">Cell membrane</location>
        <topology evidence="1">Multi-pass membrane protein</topology>
    </subcellularLocation>
</comment>
<dbReference type="PANTHER" id="PTHR33908:SF11">
    <property type="entry name" value="MEMBRANE PROTEIN"/>
    <property type="match status" value="1"/>
</dbReference>
<feature type="transmembrane region" description="Helical" evidence="8">
    <location>
        <begin position="433"/>
        <end position="452"/>
    </location>
</feature>
<evidence type="ECO:0000256" key="2">
    <source>
        <dbReference type="ARBA" id="ARBA00022475"/>
    </source>
</evidence>
<dbReference type="Proteomes" id="UP001331561">
    <property type="component" value="Unassembled WGS sequence"/>
</dbReference>
<dbReference type="RefSeq" id="WP_327601312.1">
    <property type="nucleotide sequence ID" value="NZ_JAYXHS010000005.1"/>
</dbReference>
<feature type="transmembrane region" description="Helical" evidence="8">
    <location>
        <begin position="305"/>
        <end position="323"/>
    </location>
</feature>
<name>A0ABU6K9Q0_9RHOO</name>
<keyword evidence="10" id="KW-1185">Reference proteome</keyword>
<feature type="transmembrane region" description="Helical" evidence="8">
    <location>
        <begin position="400"/>
        <end position="421"/>
    </location>
</feature>
<evidence type="ECO:0008006" key="11">
    <source>
        <dbReference type="Google" id="ProtNLM"/>
    </source>
</evidence>
<evidence type="ECO:0000256" key="7">
    <source>
        <dbReference type="ARBA" id="ARBA00023136"/>
    </source>
</evidence>
<feature type="transmembrane region" description="Helical" evidence="8">
    <location>
        <begin position="128"/>
        <end position="148"/>
    </location>
</feature>
<feature type="transmembrane region" description="Helical" evidence="8">
    <location>
        <begin position="78"/>
        <end position="94"/>
    </location>
</feature>
<keyword evidence="5 8" id="KW-0812">Transmembrane</keyword>
<evidence type="ECO:0000256" key="5">
    <source>
        <dbReference type="ARBA" id="ARBA00022692"/>
    </source>
</evidence>
<feature type="transmembrane region" description="Helical" evidence="8">
    <location>
        <begin position="223"/>
        <end position="241"/>
    </location>
</feature>
<proteinExistence type="predicted"/>
<dbReference type="PANTHER" id="PTHR33908">
    <property type="entry name" value="MANNOSYLTRANSFERASE YKCB-RELATED"/>
    <property type="match status" value="1"/>
</dbReference>
<evidence type="ECO:0000313" key="10">
    <source>
        <dbReference type="Proteomes" id="UP001331561"/>
    </source>
</evidence>
<evidence type="ECO:0000313" key="9">
    <source>
        <dbReference type="EMBL" id="MEC5388341.1"/>
    </source>
</evidence>
<feature type="transmembrane region" description="Helical" evidence="8">
    <location>
        <begin position="99"/>
        <end position="116"/>
    </location>
</feature>
<dbReference type="InterPro" id="IPR050297">
    <property type="entry name" value="LipidA_mod_glycosyltrf_83"/>
</dbReference>
<accession>A0ABU6K9Q0</accession>
<keyword evidence="3" id="KW-0328">Glycosyltransferase</keyword>